<name>A0AB36J6G6_9BACL</name>
<accession>A0AB36J6G6</accession>
<evidence type="ECO:0000313" key="1">
    <source>
        <dbReference type="EMBL" id="OME11400.1"/>
    </source>
</evidence>
<reference evidence="1 2" key="1">
    <citation type="submission" date="2016-10" db="EMBL/GenBank/DDBJ databases">
        <title>Paenibacillus species isolates.</title>
        <authorList>
            <person name="Beno S.M."/>
        </authorList>
    </citation>
    <scope>NUCLEOTIDE SEQUENCE [LARGE SCALE GENOMIC DNA]</scope>
    <source>
        <strain evidence="1 2">FSL H7-0918</strain>
    </source>
</reference>
<proteinExistence type="predicted"/>
<comment type="caution">
    <text evidence="1">The sequence shown here is derived from an EMBL/GenBank/DDBJ whole genome shotgun (WGS) entry which is preliminary data.</text>
</comment>
<organism evidence="1 2">
    <name type="scientific">Paenibacillus odorifer</name>
    <dbReference type="NCBI Taxonomy" id="189426"/>
    <lineage>
        <taxon>Bacteria</taxon>
        <taxon>Bacillati</taxon>
        <taxon>Bacillota</taxon>
        <taxon>Bacilli</taxon>
        <taxon>Bacillales</taxon>
        <taxon>Paenibacillaceae</taxon>
        <taxon>Paenibacillus</taxon>
    </lineage>
</organism>
<dbReference type="EMBL" id="MPTO01000039">
    <property type="protein sequence ID" value="OME11400.1"/>
    <property type="molecule type" value="Genomic_DNA"/>
</dbReference>
<dbReference type="Proteomes" id="UP000187323">
    <property type="component" value="Unassembled WGS sequence"/>
</dbReference>
<protein>
    <submittedName>
        <fullName evidence="1">Uncharacterized protein</fullName>
    </submittedName>
</protein>
<sequence>MVLSSFVTMEIKTLSKERSAFAADAEQTPLIWPGSKHELILYIIEVAHYWAAFFIMQKG</sequence>
<gene>
    <name evidence="1" type="ORF">BSK47_28895</name>
</gene>
<dbReference type="AlphaFoldDB" id="A0AB36J6G6"/>
<evidence type="ECO:0000313" key="2">
    <source>
        <dbReference type="Proteomes" id="UP000187323"/>
    </source>
</evidence>